<dbReference type="Proteomes" id="UP000045978">
    <property type="component" value="Unassembled WGS sequence"/>
</dbReference>
<dbReference type="InterPro" id="IPR029068">
    <property type="entry name" value="Glyas_Bleomycin-R_OHBP_Dase"/>
</dbReference>
<sequence>MFKNLIPKIFYDRLRDGLDFFVDGLGFAVLYQDATMAVVARDGAKAYLVENPEWAAKDRPELGIDTDDVDTIFAEMSARVPHLLHPNCNTVALRPWGSREFAMLDKTTVCVSFREWPAEG</sequence>
<evidence type="ECO:0008006" key="3">
    <source>
        <dbReference type="Google" id="ProtNLM"/>
    </source>
</evidence>
<dbReference type="EMBL" id="CXOJ01000109">
    <property type="protein sequence ID" value="CTP92937.1"/>
    <property type="molecule type" value="Genomic_DNA"/>
</dbReference>
<name>A0A0K3A6Q0_9XANT</name>
<accession>A0A0K3A6Q0</accession>
<gene>
    <name evidence="1" type="ORF">XTPLMG730_3670</name>
</gene>
<proteinExistence type="predicted"/>
<organism evidence="1 2">
    <name type="scientific">Xanthomonas graminis pv. phlei</name>
    <dbReference type="NCBI Taxonomy" id="487906"/>
    <lineage>
        <taxon>Bacteria</taxon>
        <taxon>Pseudomonadati</taxon>
        <taxon>Pseudomonadota</taxon>
        <taxon>Gammaproteobacteria</taxon>
        <taxon>Lysobacterales</taxon>
        <taxon>Lysobacteraceae</taxon>
        <taxon>Xanthomonas</taxon>
        <taxon>Xanthomonas translucens group</taxon>
        <taxon>Xanthomonas graminis</taxon>
    </lineage>
</organism>
<dbReference type="Gene3D" id="3.10.180.10">
    <property type="entry name" value="2,3-Dihydroxybiphenyl 1,2-Dioxygenase, domain 1"/>
    <property type="match status" value="1"/>
</dbReference>
<reference evidence="1 2" key="1">
    <citation type="submission" date="2015-07" db="EMBL/GenBank/DDBJ databases">
        <authorList>
            <person name="Noorani M."/>
        </authorList>
    </citation>
    <scope>NUCLEOTIDE SEQUENCE [LARGE SCALE GENOMIC DNA]</scope>
    <source>
        <strain evidence="1">LMG730</strain>
    </source>
</reference>
<dbReference type="RefSeq" id="WP_053839467.1">
    <property type="nucleotide sequence ID" value="NZ_CP076251.1"/>
</dbReference>
<evidence type="ECO:0000313" key="1">
    <source>
        <dbReference type="EMBL" id="CTP92937.1"/>
    </source>
</evidence>
<dbReference type="SUPFAM" id="SSF54593">
    <property type="entry name" value="Glyoxalase/Bleomycin resistance protein/Dihydroxybiphenyl dioxygenase"/>
    <property type="match status" value="1"/>
</dbReference>
<dbReference type="AlphaFoldDB" id="A0A0K3A6Q0"/>
<protein>
    <recommendedName>
        <fullName evidence="3">Bleomycin resistance protein</fullName>
    </recommendedName>
</protein>
<evidence type="ECO:0000313" key="2">
    <source>
        <dbReference type="Proteomes" id="UP000045978"/>
    </source>
</evidence>